<dbReference type="InterPro" id="IPR023347">
    <property type="entry name" value="Lysozyme_dom_sf"/>
</dbReference>
<dbReference type="InterPro" id="IPR002196">
    <property type="entry name" value="Glyco_hydro_24"/>
</dbReference>
<evidence type="ECO:0000313" key="8">
    <source>
        <dbReference type="EMBL" id="KAF4618617.1"/>
    </source>
</evidence>
<dbReference type="SUPFAM" id="SSF53955">
    <property type="entry name" value="Lysozyme-like"/>
    <property type="match status" value="1"/>
</dbReference>
<evidence type="ECO:0000256" key="1">
    <source>
        <dbReference type="ARBA" id="ARBA00000632"/>
    </source>
</evidence>
<comment type="catalytic activity">
    <reaction evidence="1">
        <text>Hydrolysis of (1-&gt;4)-beta-linkages between N-acetylmuramic acid and N-acetyl-D-glucosamine residues in a peptidoglycan and between N-acetyl-D-glucosamine residues in chitodextrins.</text>
        <dbReference type="EC" id="3.2.1.17"/>
    </reaction>
</comment>
<dbReference type="GO" id="GO:0016998">
    <property type="term" value="P:cell wall macromolecule catabolic process"/>
    <property type="evidence" value="ECO:0007669"/>
    <property type="project" value="InterPro"/>
</dbReference>
<dbReference type="GO" id="GO:0031640">
    <property type="term" value="P:killing of cells of another organism"/>
    <property type="evidence" value="ECO:0007669"/>
    <property type="project" value="UniProtKB-KW"/>
</dbReference>
<dbReference type="GO" id="GO:0009253">
    <property type="term" value="P:peptidoglycan catabolic process"/>
    <property type="evidence" value="ECO:0007669"/>
    <property type="project" value="InterPro"/>
</dbReference>
<evidence type="ECO:0000256" key="3">
    <source>
        <dbReference type="ARBA" id="ARBA00022638"/>
    </source>
</evidence>
<proteinExistence type="inferred from homology"/>
<dbReference type="GO" id="GO:0003796">
    <property type="term" value="F:lysozyme activity"/>
    <property type="evidence" value="ECO:0007669"/>
    <property type="project" value="UniProtKB-EC"/>
</dbReference>
<sequence>MFRQAFLALALALSVGICHGCAIPTSVNSATLNLIKGAEGFVQSPAPDPIGLPTVGYGHLCKTKRCSEVPHPFPLTKSAASSLLESDLKTFISCVYNDIHPSVKLNDNQFGALVAWAFNVGCGNVAKSDVVSRLNKGENPDVVASEELPKWNKARNGSVLRGLVTRRADEVKLFKTASRAIVHPC</sequence>
<keyword evidence="9" id="KW-1185">Reference proteome</keyword>
<evidence type="ECO:0000256" key="6">
    <source>
        <dbReference type="ARBA" id="ARBA00023295"/>
    </source>
</evidence>
<gene>
    <name evidence="8" type="ORF">D9613_009816</name>
</gene>
<evidence type="ECO:0000256" key="4">
    <source>
        <dbReference type="ARBA" id="ARBA00022801"/>
    </source>
</evidence>
<feature type="signal peptide" evidence="7">
    <location>
        <begin position="1"/>
        <end position="20"/>
    </location>
</feature>
<evidence type="ECO:0000256" key="7">
    <source>
        <dbReference type="SAM" id="SignalP"/>
    </source>
</evidence>
<keyword evidence="6" id="KW-0326">Glycosidase</keyword>
<keyword evidence="7" id="KW-0732">Signal</keyword>
<comment type="caution">
    <text evidence="8">The sequence shown here is derived from an EMBL/GenBank/DDBJ whole genome shotgun (WGS) entry which is preliminary data.</text>
</comment>
<dbReference type="Proteomes" id="UP000521872">
    <property type="component" value="Unassembled WGS sequence"/>
</dbReference>
<protein>
    <recommendedName>
        <fullName evidence="10">Lysozyme</fullName>
    </recommendedName>
</protein>
<dbReference type="GO" id="GO:0042742">
    <property type="term" value="P:defense response to bacterium"/>
    <property type="evidence" value="ECO:0007669"/>
    <property type="project" value="UniProtKB-KW"/>
</dbReference>
<dbReference type="PANTHER" id="PTHR38107:SF3">
    <property type="entry name" value="LYSOZYME RRRD-RELATED"/>
    <property type="match status" value="1"/>
</dbReference>
<name>A0A8H4QWB4_9AGAR</name>
<keyword evidence="5" id="KW-1035">Host cytoplasm</keyword>
<dbReference type="InterPro" id="IPR033907">
    <property type="entry name" value="Endolysin_autolysin"/>
</dbReference>
<evidence type="ECO:0000256" key="2">
    <source>
        <dbReference type="ARBA" id="ARBA00022529"/>
    </source>
</evidence>
<dbReference type="Gene3D" id="1.10.530.40">
    <property type="match status" value="1"/>
</dbReference>
<keyword evidence="4" id="KW-0378">Hydrolase</keyword>
<dbReference type="EMBL" id="JAACJL010000017">
    <property type="protein sequence ID" value="KAF4618617.1"/>
    <property type="molecule type" value="Genomic_DNA"/>
</dbReference>
<feature type="chain" id="PRO_5034393321" description="Lysozyme" evidence="7">
    <location>
        <begin position="21"/>
        <end position="185"/>
    </location>
</feature>
<dbReference type="AlphaFoldDB" id="A0A8H4QWB4"/>
<organism evidence="8 9">
    <name type="scientific">Agrocybe pediades</name>
    <dbReference type="NCBI Taxonomy" id="84607"/>
    <lineage>
        <taxon>Eukaryota</taxon>
        <taxon>Fungi</taxon>
        <taxon>Dikarya</taxon>
        <taxon>Basidiomycota</taxon>
        <taxon>Agaricomycotina</taxon>
        <taxon>Agaricomycetes</taxon>
        <taxon>Agaricomycetidae</taxon>
        <taxon>Agaricales</taxon>
        <taxon>Agaricineae</taxon>
        <taxon>Strophariaceae</taxon>
        <taxon>Agrocybe</taxon>
    </lineage>
</organism>
<dbReference type="CDD" id="cd00737">
    <property type="entry name" value="lyz_endolysin_autolysin"/>
    <property type="match status" value="1"/>
</dbReference>
<evidence type="ECO:0000256" key="5">
    <source>
        <dbReference type="ARBA" id="ARBA00023200"/>
    </source>
</evidence>
<accession>A0A8H4QWB4</accession>
<dbReference type="InterPro" id="IPR023346">
    <property type="entry name" value="Lysozyme-like_dom_sf"/>
</dbReference>
<dbReference type="PANTHER" id="PTHR38107">
    <property type="match status" value="1"/>
</dbReference>
<dbReference type="InterPro" id="IPR034690">
    <property type="entry name" value="Endolysin_T4_type"/>
</dbReference>
<dbReference type="Pfam" id="PF00959">
    <property type="entry name" value="Phage_lysozyme"/>
    <property type="match status" value="1"/>
</dbReference>
<dbReference type="HAMAP" id="MF_04110">
    <property type="entry name" value="ENDOLYSIN_T4"/>
    <property type="match status" value="1"/>
</dbReference>
<keyword evidence="2" id="KW-0929">Antimicrobial</keyword>
<reference evidence="8 9" key="1">
    <citation type="submission" date="2019-12" db="EMBL/GenBank/DDBJ databases">
        <authorList>
            <person name="Floudas D."/>
            <person name="Bentzer J."/>
            <person name="Ahren D."/>
            <person name="Johansson T."/>
            <person name="Persson P."/>
            <person name="Tunlid A."/>
        </authorList>
    </citation>
    <scope>NUCLEOTIDE SEQUENCE [LARGE SCALE GENOMIC DNA]</scope>
    <source>
        <strain evidence="8 9">CBS 102.39</strain>
    </source>
</reference>
<evidence type="ECO:0008006" key="10">
    <source>
        <dbReference type="Google" id="ProtNLM"/>
    </source>
</evidence>
<dbReference type="InterPro" id="IPR051018">
    <property type="entry name" value="Bacteriophage_GH24"/>
</dbReference>
<keyword evidence="3" id="KW-0081">Bacteriolytic enzyme</keyword>
<evidence type="ECO:0000313" key="9">
    <source>
        <dbReference type="Proteomes" id="UP000521872"/>
    </source>
</evidence>